<dbReference type="GO" id="GO:0051536">
    <property type="term" value="F:iron-sulfur cluster binding"/>
    <property type="evidence" value="ECO:0007669"/>
    <property type="project" value="UniProtKB-KW"/>
</dbReference>
<dbReference type="GO" id="GO:0046872">
    <property type="term" value="F:metal ion binding"/>
    <property type="evidence" value="ECO:0007669"/>
    <property type="project" value="UniProtKB-KW"/>
</dbReference>
<evidence type="ECO:0000256" key="2">
    <source>
        <dbReference type="ARBA" id="ARBA00022691"/>
    </source>
</evidence>
<evidence type="ECO:0000313" key="7">
    <source>
        <dbReference type="EMBL" id="GAG45260.1"/>
    </source>
</evidence>
<evidence type="ECO:0000259" key="6">
    <source>
        <dbReference type="PROSITE" id="PS51332"/>
    </source>
</evidence>
<dbReference type="Gene3D" id="3.40.50.280">
    <property type="entry name" value="Cobalamin-binding domain"/>
    <property type="match status" value="1"/>
</dbReference>
<comment type="caution">
    <text evidence="7">The sequence shown here is derived from an EMBL/GenBank/DDBJ whole genome shotgun (WGS) entry which is preliminary data.</text>
</comment>
<dbReference type="InterPro" id="IPR051198">
    <property type="entry name" value="BchE-like"/>
</dbReference>
<gene>
    <name evidence="7" type="ORF">S01H1_81793</name>
</gene>
<evidence type="ECO:0000256" key="3">
    <source>
        <dbReference type="ARBA" id="ARBA00022723"/>
    </source>
</evidence>
<proteinExistence type="predicted"/>
<dbReference type="PROSITE" id="PS51332">
    <property type="entry name" value="B12_BINDING"/>
    <property type="match status" value="1"/>
</dbReference>
<organism evidence="7">
    <name type="scientific">marine sediment metagenome</name>
    <dbReference type="NCBI Taxonomy" id="412755"/>
    <lineage>
        <taxon>unclassified sequences</taxon>
        <taxon>metagenomes</taxon>
        <taxon>ecological metagenomes</taxon>
    </lineage>
</organism>
<accession>X0XPV1</accession>
<keyword evidence="3" id="KW-0479">Metal-binding</keyword>
<dbReference type="EMBL" id="BARS01055396">
    <property type="protein sequence ID" value="GAG45260.1"/>
    <property type="molecule type" value="Genomic_DNA"/>
</dbReference>
<dbReference type="InterPro" id="IPR006158">
    <property type="entry name" value="Cobalamin-bd"/>
</dbReference>
<comment type="cofactor">
    <cofactor evidence="1">
        <name>[4Fe-4S] cluster</name>
        <dbReference type="ChEBI" id="CHEBI:49883"/>
    </cofactor>
</comment>
<protein>
    <recommendedName>
        <fullName evidence="6">B12-binding domain-containing protein</fullName>
    </recommendedName>
</protein>
<sequence length="116" mass="12969">MTRPTIHFVNPKSNCFTTKPQYFGKALYAPLAGLLAISAITPEDEWDMFLTDENIEPIDFSRHCDLVAISAMTEYVNRGYEIADQYRARGVKVVMGGVHPSFLPHEALEHADAVVV</sequence>
<keyword evidence="4" id="KW-0408">Iron</keyword>
<evidence type="ECO:0000256" key="4">
    <source>
        <dbReference type="ARBA" id="ARBA00023004"/>
    </source>
</evidence>
<dbReference type="GO" id="GO:0031419">
    <property type="term" value="F:cobalamin binding"/>
    <property type="evidence" value="ECO:0007669"/>
    <property type="project" value="InterPro"/>
</dbReference>
<dbReference type="AlphaFoldDB" id="X0XPV1"/>
<reference evidence="7" key="1">
    <citation type="journal article" date="2014" name="Front. Microbiol.">
        <title>High frequency of phylogenetically diverse reductive dehalogenase-homologous genes in deep subseafloor sedimentary metagenomes.</title>
        <authorList>
            <person name="Kawai M."/>
            <person name="Futagami T."/>
            <person name="Toyoda A."/>
            <person name="Takaki Y."/>
            <person name="Nishi S."/>
            <person name="Hori S."/>
            <person name="Arai W."/>
            <person name="Tsubouchi T."/>
            <person name="Morono Y."/>
            <person name="Uchiyama I."/>
            <person name="Ito T."/>
            <person name="Fujiyama A."/>
            <person name="Inagaki F."/>
            <person name="Takami H."/>
        </authorList>
    </citation>
    <scope>NUCLEOTIDE SEQUENCE</scope>
    <source>
        <strain evidence="7">Expedition CK06-06</strain>
    </source>
</reference>
<feature type="domain" description="B12-binding" evidence="6">
    <location>
        <begin position="3"/>
        <end position="116"/>
    </location>
</feature>
<dbReference type="PANTHER" id="PTHR43409">
    <property type="entry name" value="ANAEROBIC MAGNESIUM-PROTOPORPHYRIN IX MONOMETHYL ESTER CYCLASE-RELATED"/>
    <property type="match status" value="1"/>
</dbReference>
<keyword evidence="2" id="KW-0949">S-adenosyl-L-methionine</keyword>
<evidence type="ECO:0000256" key="1">
    <source>
        <dbReference type="ARBA" id="ARBA00001966"/>
    </source>
</evidence>
<keyword evidence="5" id="KW-0411">Iron-sulfur</keyword>
<dbReference type="Pfam" id="PF02310">
    <property type="entry name" value="B12-binding"/>
    <property type="match status" value="1"/>
</dbReference>
<feature type="non-terminal residue" evidence="7">
    <location>
        <position position="116"/>
    </location>
</feature>
<dbReference type="GO" id="GO:0005829">
    <property type="term" value="C:cytosol"/>
    <property type="evidence" value="ECO:0007669"/>
    <property type="project" value="TreeGrafter"/>
</dbReference>
<dbReference type="PANTHER" id="PTHR43409:SF7">
    <property type="entry name" value="BLL1977 PROTEIN"/>
    <property type="match status" value="1"/>
</dbReference>
<evidence type="ECO:0000256" key="5">
    <source>
        <dbReference type="ARBA" id="ARBA00023014"/>
    </source>
</evidence>
<name>X0XPV1_9ZZZZ</name>